<dbReference type="GO" id="GO:0005768">
    <property type="term" value="C:endosome"/>
    <property type="evidence" value="ECO:0007669"/>
    <property type="project" value="TreeGrafter"/>
</dbReference>
<proteinExistence type="predicted"/>
<dbReference type="GO" id="GO:0007032">
    <property type="term" value="P:endosome organization"/>
    <property type="evidence" value="ECO:0007669"/>
    <property type="project" value="TreeGrafter"/>
</dbReference>
<evidence type="ECO:0000313" key="8">
    <source>
        <dbReference type="Proteomes" id="UP000307173"/>
    </source>
</evidence>
<gene>
    <name evidence="7" type="ORF">CANINC_004731</name>
</gene>
<keyword evidence="2" id="KW-0863">Zinc-finger</keyword>
<evidence type="ECO:0000256" key="4">
    <source>
        <dbReference type="ARBA" id="ARBA00023136"/>
    </source>
</evidence>
<dbReference type="GO" id="GO:0008270">
    <property type="term" value="F:zinc ion binding"/>
    <property type="evidence" value="ECO:0007669"/>
    <property type="project" value="UniProtKB-KW"/>
</dbReference>
<keyword evidence="4" id="KW-0472">Membrane</keyword>
<keyword evidence="8" id="KW-1185">Reference proteome</keyword>
<dbReference type="InterPro" id="IPR001841">
    <property type="entry name" value="Znf_RING"/>
</dbReference>
<keyword evidence="3" id="KW-0862">Zinc</keyword>
<dbReference type="SUPFAM" id="SSF57850">
    <property type="entry name" value="RING/U-box"/>
    <property type="match status" value="1"/>
</dbReference>
<dbReference type="InterPro" id="IPR007810">
    <property type="entry name" value="Pep3/Vps18_beta-prop"/>
</dbReference>
<evidence type="ECO:0000256" key="2">
    <source>
        <dbReference type="ARBA" id="ARBA00022771"/>
    </source>
</evidence>
<dbReference type="EMBL" id="SELW01000657">
    <property type="protein sequence ID" value="TID15060.1"/>
    <property type="molecule type" value="Genomic_DNA"/>
</dbReference>
<sequence length="947" mass="109419">MIDDLDKGFRIEEVRLQFALNSTLCKLLVRHNHAFLVLKSGTIHRINLDSPQDIVTIQLSLSAGCFIEDSWIDTKGYHLIVRSSKNDYYYINKQSTKYHTLTKLRGLNINCIVFLDSTVTPDCTGPILISTRNSLILEACIIAFKEMYLKSLLKNKYSILHIVQNSELNDNGTLTCVIDLFTLDKRLLCFNTKIPKQPAFNTCVFQGLTKSDPIAIDLDGLTNISSYGSPLSYVQNSSLCITDFAISDAQSFKPQKTYLPFKVESYILTDYYILFLVKNNKLAIMNKFTFELINTVDLDYLNDLVIGLSYDEVQQTFWMYSQEHVYEILIDFEKTGMVESLVSQGRFTEALKVVNAGSGDKVIIDFILKNEAYEFLRQHKYEEAIDLFVRTNESIDRVARKLIDLKDSTFLRQYLARKLETFTNQFKAQKIVLTSWISELYIQELNGLEGSTSYKRKAITDKPLPKSPQYDNIEKEFHQFLILHKADLDRDTIFELIKSHNRTSDFLFFATLMDDYRNLLKHHIFNQSWDKALSVLQQKKDYDLVYSSGTVLLCNSPKATVDTWIDMIDGIEPLKLLPALLSYNKMIATPQNIDITNNQVIRFLSFLVYDRQSRNKLLLDALFSILITYRRLESEDVIITHLNHLQSMKSKACFDYNYDLIMRLCSKHNRTKSLIFLFSMDQKLPQAVKLALDNDLLEIAVKIVDDATLENRERKHLWLQISKKLISKVIVNKEFVTQNKDTIFSDTLKFLSKKTDNDGIYVVLQYLMRKCDLLTINDLLPLFPEFIVIDNFKDALVEALERLSDDLNVLSMEMTNTINDSANVRQKISEFQSTNFQVIRPYDSCELCHKILVIRKFIVFPCNHAFHQDCLVKKILSSNDYKSKSSLLQLQKEIKSNNRNHKKMIGIKSEIDTLVSSSCCLCSDIKIGEIDEPIIKPGDKEIDSWKV</sequence>
<dbReference type="GO" id="GO:0030897">
    <property type="term" value="C:HOPS complex"/>
    <property type="evidence" value="ECO:0007669"/>
    <property type="project" value="TreeGrafter"/>
</dbReference>
<dbReference type="STRING" id="52247.A0A4T0WXK8"/>
<dbReference type="AlphaFoldDB" id="A0A4T0WXK8"/>
<accession>A0A4T0WXK8</accession>
<dbReference type="GO" id="GO:0048284">
    <property type="term" value="P:organelle fusion"/>
    <property type="evidence" value="ECO:0007669"/>
    <property type="project" value="TreeGrafter"/>
</dbReference>
<comment type="caution">
    <text evidence="7">The sequence shown here is derived from an EMBL/GenBank/DDBJ whole genome shotgun (WGS) entry which is preliminary data.</text>
</comment>
<dbReference type="GO" id="GO:0007033">
    <property type="term" value="P:vacuole organization"/>
    <property type="evidence" value="ECO:0007669"/>
    <property type="project" value="TreeGrafter"/>
</dbReference>
<dbReference type="GO" id="GO:0030674">
    <property type="term" value="F:protein-macromolecule adaptor activity"/>
    <property type="evidence" value="ECO:0007669"/>
    <property type="project" value="TreeGrafter"/>
</dbReference>
<dbReference type="OrthoDB" id="1845386at2759"/>
<evidence type="ECO:0000259" key="6">
    <source>
        <dbReference type="SMART" id="SM00184"/>
    </source>
</evidence>
<evidence type="ECO:0000256" key="1">
    <source>
        <dbReference type="ARBA" id="ARBA00022723"/>
    </source>
</evidence>
<dbReference type="Proteomes" id="UP000307173">
    <property type="component" value="Unassembled WGS sequence"/>
</dbReference>
<evidence type="ECO:0000313" key="7">
    <source>
        <dbReference type="EMBL" id="TID15060.1"/>
    </source>
</evidence>
<name>A0A4T0WXK8_9ASCO</name>
<dbReference type="PANTHER" id="PTHR23323">
    <property type="entry name" value="VACUOLAR PROTEIN SORTING-ASSOCIATED PROTEIN"/>
    <property type="match status" value="1"/>
</dbReference>
<dbReference type="InterPro" id="IPR058919">
    <property type="entry name" value="Pep3/Vps18_RING_C"/>
</dbReference>
<dbReference type="PANTHER" id="PTHR23323:SF26">
    <property type="entry name" value="VACUOLAR PROTEIN SORTING-ASSOCIATED PROTEIN 18 HOMOLOG"/>
    <property type="match status" value="1"/>
</dbReference>
<dbReference type="Pfam" id="PF05131">
    <property type="entry name" value="Pep3_Vps18"/>
    <property type="match status" value="1"/>
</dbReference>
<comment type="subcellular location">
    <subcellularLocation>
        <location evidence="5">Endomembrane system</location>
        <topology evidence="5">Peripheral membrane protein</topology>
        <orientation evidence="5">Cytoplasmic side</orientation>
    </subcellularLocation>
</comment>
<reference evidence="7 8" key="1">
    <citation type="journal article" date="2019" name="Front. Genet.">
        <title>Whole-Genome Sequencing of the Opportunistic Yeast Pathogen Candida inconspicua Uncovers Its Hybrid Origin.</title>
        <authorList>
            <person name="Mixao V."/>
            <person name="Hansen A.P."/>
            <person name="Saus E."/>
            <person name="Boekhout T."/>
            <person name="Lass-Florl C."/>
            <person name="Gabaldon T."/>
        </authorList>
    </citation>
    <scope>NUCLEOTIDE SEQUENCE [LARGE SCALE GENOMIC DNA]</scope>
    <source>
        <strain evidence="7 8">CBS 180</strain>
    </source>
</reference>
<organism evidence="7 8">
    <name type="scientific">Pichia inconspicua</name>
    <dbReference type="NCBI Taxonomy" id="52247"/>
    <lineage>
        <taxon>Eukaryota</taxon>
        <taxon>Fungi</taxon>
        <taxon>Dikarya</taxon>
        <taxon>Ascomycota</taxon>
        <taxon>Saccharomycotina</taxon>
        <taxon>Pichiomycetes</taxon>
        <taxon>Pichiales</taxon>
        <taxon>Pichiaceae</taxon>
        <taxon>Pichia</taxon>
    </lineage>
</organism>
<dbReference type="GO" id="GO:0006904">
    <property type="term" value="P:vesicle docking involved in exocytosis"/>
    <property type="evidence" value="ECO:0007669"/>
    <property type="project" value="TreeGrafter"/>
</dbReference>
<evidence type="ECO:0000256" key="5">
    <source>
        <dbReference type="ARBA" id="ARBA00029433"/>
    </source>
</evidence>
<evidence type="ECO:0000256" key="3">
    <source>
        <dbReference type="ARBA" id="ARBA00022833"/>
    </source>
</evidence>
<keyword evidence="1" id="KW-0479">Metal-binding</keyword>
<dbReference type="Pfam" id="PF26148">
    <property type="entry name" value="VPS18_RING_C"/>
    <property type="match status" value="1"/>
</dbReference>
<protein>
    <recommendedName>
        <fullName evidence="6">RING-type domain-containing protein</fullName>
    </recommendedName>
</protein>
<dbReference type="SMART" id="SM00184">
    <property type="entry name" value="RING"/>
    <property type="match status" value="1"/>
</dbReference>
<feature type="domain" description="RING-type" evidence="6">
    <location>
        <begin position="845"/>
        <end position="922"/>
    </location>
</feature>